<feature type="domain" description="SprT-like" evidence="1">
    <location>
        <begin position="117"/>
        <end position="227"/>
    </location>
</feature>
<organism evidence="2 3">
    <name type="scientific">Massariosphaeria phaeospora</name>
    <dbReference type="NCBI Taxonomy" id="100035"/>
    <lineage>
        <taxon>Eukaryota</taxon>
        <taxon>Fungi</taxon>
        <taxon>Dikarya</taxon>
        <taxon>Ascomycota</taxon>
        <taxon>Pezizomycotina</taxon>
        <taxon>Dothideomycetes</taxon>
        <taxon>Pleosporomycetidae</taxon>
        <taxon>Pleosporales</taxon>
        <taxon>Pleosporales incertae sedis</taxon>
        <taxon>Massariosphaeria</taxon>
    </lineage>
</organism>
<name>A0A7C8MCI3_9PLEO</name>
<dbReference type="AlphaFoldDB" id="A0A7C8MCI3"/>
<dbReference type="Proteomes" id="UP000481861">
    <property type="component" value="Unassembled WGS sequence"/>
</dbReference>
<gene>
    <name evidence="2" type="ORF">BDV95DRAFT_517353</name>
</gene>
<protein>
    <recommendedName>
        <fullName evidence="1">SprT-like domain-containing protein</fullName>
    </recommendedName>
</protein>
<dbReference type="InterPro" id="IPR006640">
    <property type="entry name" value="SprT-like_domain"/>
</dbReference>
<evidence type="ECO:0000313" key="3">
    <source>
        <dbReference type="Proteomes" id="UP000481861"/>
    </source>
</evidence>
<sequence>MPFGSTSHLVPYHDRTPVGLGFPRVRHRYHSDSESDLYYRQHIAHVPRPLSSTALRLRDASLKCDRNLGWNIDWAVAFLVHHLGEKSSPGAADTLKKVRIYAEGLYKEGLGKEVAYRVFNKLDQTLFAGHLKDAVFLDIGSLGRDVSGATYSHGWGLDPKVKRISIVLNGDVLQHARSREILAALIHHMIHAYFLVACGPQVEKEVAYGRLGHGHHFGKVMLAIKNLSVAHGKPLGPLGFGHPLGFRRFSHYDDEYYDQKKQHHSPVEEKWYCSHCYSDVNPISEGDIDEWYAGICKPLGDLPDSVRSATVQIYNPILVPAAKIDAFLSMRKAFDKARSRFLEISNKVLPETFMAFLQLLHTGIYGPDPSPVIVAGRKGPPVIKPPQPNSPAYLLTDIRIFQMGCAMGFDELKAIALDRMKRQYITHEDPVTLLKQIYNGGEPDPDLKEWVLKFLVRMP</sequence>
<accession>A0A7C8MCI3</accession>
<proteinExistence type="predicted"/>
<comment type="caution">
    <text evidence="2">The sequence shown here is derived from an EMBL/GenBank/DDBJ whole genome shotgun (WGS) entry which is preliminary data.</text>
</comment>
<feature type="non-terminal residue" evidence="2">
    <location>
        <position position="459"/>
    </location>
</feature>
<dbReference type="GO" id="GO:0006950">
    <property type="term" value="P:response to stress"/>
    <property type="evidence" value="ECO:0007669"/>
    <property type="project" value="UniProtKB-ARBA"/>
</dbReference>
<reference evidence="2 3" key="1">
    <citation type="submission" date="2020-01" db="EMBL/GenBank/DDBJ databases">
        <authorList>
            <consortium name="DOE Joint Genome Institute"/>
            <person name="Haridas S."/>
            <person name="Albert R."/>
            <person name="Binder M."/>
            <person name="Bloem J."/>
            <person name="Labutti K."/>
            <person name="Salamov A."/>
            <person name="Andreopoulos B."/>
            <person name="Baker S.E."/>
            <person name="Barry K."/>
            <person name="Bills G."/>
            <person name="Bluhm B.H."/>
            <person name="Cannon C."/>
            <person name="Castanera R."/>
            <person name="Culley D.E."/>
            <person name="Daum C."/>
            <person name="Ezra D."/>
            <person name="Gonzalez J.B."/>
            <person name="Henrissat B."/>
            <person name="Kuo A."/>
            <person name="Liang C."/>
            <person name="Lipzen A."/>
            <person name="Lutzoni F."/>
            <person name="Magnuson J."/>
            <person name="Mondo S."/>
            <person name="Nolan M."/>
            <person name="Ohm R."/>
            <person name="Pangilinan J."/>
            <person name="Park H.-J.H."/>
            <person name="Ramirez L."/>
            <person name="Alfaro M."/>
            <person name="Sun H."/>
            <person name="Tritt A."/>
            <person name="Yoshinaga Y."/>
            <person name="Zwiers L.-H.L."/>
            <person name="Turgeon B.G."/>
            <person name="Goodwin S.B."/>
            <person name="Spatafora J.W."/>
            <person name="Crous P.W."/>
            <person name="Grigoriev I.V."/>
        </authorList>
    </citation>
    <scope>NUCLEOTIDE SEQUENCE [LARGE SCALE GENOMIC DNA]</scope>
    <source>
        <strain evidence="2 3">CBS 611.86</strain>
    </source>
</reference>
<evidence type="ECO:0000313" key="2">
    <source>
        <dbReference type="EMBL" id="KAF2873521.1"/>
    </source>
</evidence>
<dbReference type="OrthoDB" id="5236983at2759"/>
<dbReference type="Pfam" id="PF10263">
    <property type="entry name" value="SprT-like"/>
    <property type="match status" value="1"/>
</dbReference>
<evidence type="ECO:0000259" key="1">
    <source>
        <dbReference type="Pfam" id="PF10263"/>
    </source>
</evidence>
<keyword evidence="3" id="KW-1185">Reference proteome</keyword>
<dbReference type="EMBL" id="JAADJZ010000007">
    <property type="protein sequence ID" value="KAF2873521.1"/>
    <property type="molecule type" value="Genomic_DNA"/>
</dbReference>